<gene>
    <name evidence="2" type="ORF">ADU70_2131</name>
    <name evidence="3" type="ORF">ADU72_0519</name>
</gene>
<dbReference type="KEGG" id="pdm:ADU72_0519"/>
<name>A0A0R2HWG9_9LACO</name>
<evidence type="ECO:0000313" key="3">
    <source>
        <dbReference type="EMBL" id="AMV66464.1"/>
    </source>
</evidence>
<dbReference type="RefSeq" id="WP_100077837.1">
    <property type="nucleotide sequence ID" value="NZ_BAAAXI010000189.1"/>
</dbReference>
<evidence type="ECO:0000313" key="4">
    <source>
        <dbReference type="Proteomes" id="UP000076244"/>
    </source>
</evidence>
<evidence type="ECO:0000313" key="5">
    <source>
        <dbReference type="Proteomes" id="UP000076405"/>
    </source>
</evidence>
<accession>A0A0R2HWG9</accession>
<dbReference type="OrthoDB" id="87655at2"/>
<protein>
    <submittedName>
        <fullName evidence="2">Uncharacterized membrane protein</fullName>
    </submittedName>
</protein>
<reference evidence="4 5" key="1">
    <citation type="journal article" date="2016" name="PLoS ONE">
        <title>The Identification of Novel Diagnostic Marker Genes for the Detection of Beer Spoiling Pediococcus damnosus Strains Using the BlAst Diagnostic Gene findEr.</title>
        <authorList>
            <person name="Behr J."/>
            <person name="Geissler A.J."/>
            <person name="Schmid J."/>
            <person name="Zehe A."/>
            <person name="Vogel R.F."/>
        </authorList>
    </citation>
    <scope>NUCLEOTIDE SEQUENCE [LARGE SCALE GENOMIC DNA]</scope>
    <source>
        <strain evidence="2 5">TMW 2.1533</strain>
        <strain evidence="3 4">TMW 2.1535</strain>
    </source>
</reference>
<feature type="transmembrane region" description="Helical" evidence="1">
    <location>
        <begin position="12"/>
        <end position="36"/>
    </location>
</feature>
<evidence type="ECO:0000256" key="1">
    <source>
        <dbReference type="SAM" id="Phobius"/>
    </source>
</evidence>
<dbReference type="AlphaFoldDB" id="A0A0R2HWG9"/>
<dbReference type="InterPro" id="IPR038750">
    <property type="entry name" value="YczE/YyaS-like"/>
</dbReference>
<feature type="transmembrane region" description="Helical" evidence="1">
    <location>
        <begin position="165"/>
        <end position="185"/>
    </location>
</feature>
<keyword evidence="4" id="KW-1185">Reference proteome</keyword>
<feature type="transmembrane region" description="Helical" evidence="1">
    <location>
        <begin position="56"/>
        <end position="75"/>
    </location>
</feature>
<dbReference type="EMBL" id="CP012275">
    <property type="protein sequence ID" value="AMV63597.1"/>
    <property type="molecule type" value="Genomic_DNA"/>
</dbReference>
<dbReference type="GeneID" id="57275799"/>
<feature type="transmembrane region" description="Helical" evidence="1">
    <location>
        <begin position="113"/>
        <end position="132"/>
    </location>
</feature>
<dbReference type="Proteomes" id="UP000076405">
    <property type="component" value="Chromosome"/>
</dbReference>
<dbReference type="Pfam" id="PF19700">
    <property type="entry name" value="DUF6198"/>
    <property type="match status" value="1"/>
</dbReference>
<keyword evidence="1" id="KW-1133">Transmembrane helix</keyword>
<evidence type="ECO:0000313" key="2">
    <source>
        <dbReference type="EMBL" id="AMV63597.1"/>
    </source>
</evidence>
<dbReference type="PANTHER" id="PTHR40078:SF1">
    <property type="entry name" value="INTEGRAL MEMBRANE PROTEIN"/>
    <property type="match status" value="1"/>
</dbReference>
<organism evidence="2 5">
    <name type="scientific">Pediococcus damnosus</name>
    <dbReference type="NCBI Taxonomy" id="51663"/>
    <lineage>
        <taxon>Bacteria</taxon>
        <taxon>Bacillati</taxon>
        <taxon>Bacillota</taxon>
        <taxon>Bacilli</taxon>
        <taxon>Lactobacillales</taxon>
        <taxon>Lactobacillaceae</taxon>
        <taxon>Pediococcus</taxon>
    </lineage>
</organism>
<dbReference type="EMBL" id="CP012288">
    <property type="protein sequence ID" value="AMV66464.1"/>
    <property type="molecule type" value="Genomic_DNA"/>
</dbReference>
<dbReference type="PANTHER" id="PTHR40078">
    <property type="entry name" value="INTEGRAL MEMBRANE PROTEIN-RELATED"/>
    <property type="match status" value="1"/>
</dbReference>
<feature type="transmembrane region" description="Helical" evidence="1">
    <location>
        <begin position="87"/>
        <end position="107"/>
    </location>
</feature>
<keyword evidence="1" id="KW-0812">Transmembrane</keyword>
<dbReference type="Proteomes" id="UP000076244">
    <property type="component" value="Chromosome"/>
</dbReference>
<sequence>MNKEWGITGIIKHFACLIFGIGLMSASVALSKIALLGTSPISSIPNVLSELTSLTIGQWTILFMIILIGLEWVALRKDFGWQNVIQIIPSLFFGVMIDWFVKFFSFIKLPNYGAQLILTLISILLLAFGVYFEVNSRTLTMAGEGISVAFALAKKTPFTQMKVRVDLTMVIVALVLSLVFTHQLIGIREGTVLSALLAGRIVGLIEAHFPKMTAWVRGTDEHHNPKTEQAYQN</sequence>
<proteinExistence type="predicted"/>
<keyword evidence="1" id="KW-0472">Membrane</keyword>